<dbReference type="InterPro" id="IPR019277">
    <property type="entry name" value="DUF2304"/>
</dbReference>
<dbReference type="EMBL" id="RJSF01000040">
    <property type="protein sequence ID" value="RNM14112.1"/>
    <property type="molecule type" value="Genomic_DNA"/>
</dbReference>
<keyword evidence="2" id="KW-0812">Transmembrane</keyword>
<keyword evidence="1" id="KW-0175">Coiled coil</keyword>
<organism evidence="3 4">
    <name type="scientific">Nocardioides pocheonensis</name>
    <dbReference type="NCBI Taxonomy" id="661485"/>
    <lineage>
        <taxon>Bacteria</taxon>
        <taxon>Bacillati</taxon>
        <taxon>Actinomycetota</taxon>
        <taxon>Actinomycetes</taxon>
        <taxon>Propionibacteriales</taxon>
        <taxon>Nocardioidaceae</taxon>
        <taxon>Nocardioides</taxon>
    </lineage>
</organism>
<feature type="transmembrane region" description="Helical" evidence="2">
    <location>
        <begin position="29"/>
        <end position="47"/>
    </location>
</feature>
<evidence type="ECO:0000256" key="1">
    <source>
        <dbReference type="SAM" id="Coils"/>
    </source>
</evidence>
<sequence length="122" mass="13469">MIIKILLILGALGFGVLILRDSMPSHHQLLRRAIGLVVVFLGILAVLFPDSTNTVAHAVGVSRGADLLFYTSVMVFLYNAVSASQRMHRLEQQIAVLTRELAITRAEDPDPTDVERPEHPRS</sequence>
<dbReference type="AlphaFoldDB" id="A0A3N0GPP0"/>
<dbReference type="Proteomes" id="UP000279994">
    <property type="component" value="Unassembled WGS sequence"/>
</dbReference>
<protein>
    <submittedName>
        <fullName evidence="3">DUF2304 domain-containing protein</fullName>
    </submittedName>
</protein>
<keyword evidence="2" id="KW-0472">Membrane</keyword>
<evidence type="ECO:0000256" key="2">
    <source>
        <dbReference type="SAM" id="Phobius"/>
    </source>
</evidence>
<dbReference type="OrthoDB" id="8904808at2"/>
<evidence type="ECO:0000313" key="3">
    <source>
        <dbReference type="EMBL" id="RNM14112.1"/>
    </source>
</evidence>
<dbReference type="Pfam" id="PF10066">
    <property type="entry name" value="DUF2304"/>
    <property type="match status" value="1"/>
</dbReference>
<evidence type="ECO:0000313" key="4">
    <source>
        <dbReference type="Proteomes" id="UP000279994"/>
    </source>
</evidence>
<keyword evidence="4" id="KW-1185">Reference proteome</keyword>
<feature type="transmembrane region" description="Helical" evidence="2">
    <location>
        <begin position="6"/>
        <end position="22"/>
    </location>
</feature>
<comment type="caution">
    <text evidence="3">The sequence shown here is derived from an EMBL/GenBank/DDBJ whole genome shotgun (WGS) entry which is preliminary data.</text>
</comment>
<dbReference type="RefSeq" id="WP_123223519.1">
    <property type="nucleotide sequence ID" value="NZ_RJSF01000040.1"/>
</dbReference>
<gene>
    <name evidence="3" type="ORF">EFL26_14375</name>
</gene>
<keyword evidence="2" id="KW-1133">Transmembrane helix</keyword>
<name>A0A3N0GPP0_9ACTN</name>
<proteinExistence type="predicted"/>
<reference evidence="3 4" key="1">
    <citation type="submission" date="2018-11" db="EMBL/GenBank/DDBJ databases">
        <authorList>
            <person name="Li F."/>
        </authorList>
    </citation>
    <scope>NUCLEOTIDE SEQUENCE [LARGE SCALE GENOMIC DNA]</scope>
    <source>
        <strain evidence="3 4">Gsoil 818</strain>
    </source>
</reference>
<feature type="coiled-coil region" evidence="1">
    <location>
        <begin position="80"/>
        <end position="107"/>
    </location>
</feature>
<accession>A0A3N0GPP0</accession>